<dbReference type="GO" id="GO:0004180">
    <property type="term" value="F:carboxypeptidase activity"/>
    <property type="evidence" value="ECO:0007669"/>
    <property type="project" value="UniProtKB-KW"/>
</dbReference>
<evidence type="ECO:0000256" key="1">
    <source>
        <dbReference type="ARBA" id="ARBA00004370"/>
    </source>
</evidence>
<dbReference type="SUPFAM" id="SSF56601">
    <property type="entry name" value="beta-lactamase/transpeptidase-like"/>
    <property type="match status" value="1"/>
</dbReference>
<reference evidence="7" key="1">
    <citation type="submission" date="2015-07" db="EMBL/GenBank/DDBJ databases">
        <title>Whole genome sequence of an Ensifer adhaerens strain isolated from a cave pool in the Wind Cave National Park.</title>
        <authorList>
            <person name="Eng W.W.H."/>
            <person name="Gan H.M."/>
            <person name="Barton H.A."/>
            <person name="Savka M.A."/>
        </authorList>
    </citation>
    <scope>NUCLEOTIDE SEQUENCE [LARGE SCALE GENOMIC DNA]</scope>
    <source>
        <strain evidence="7">SD006</strain>
    </source>
</reference>
<dbReference type="SUPFAM" id="SSF56519">
    <property type="entry name" value="Penicillin binding protein dimerisation domain"/>
    <property type="match status" value="1"/>
</dbReference>
<dbReference type="InterPro" id="IPR005311">
    <property type="entry name" value="PBP_dimer"/>
</dbReference>
<dbReference type="GO" id="GO:0008658">
    <property type="term" value="F:penicillin binding"/>
    <property type="evidence" value="ECO:0007669"/>
    <property type="project" value="InterPro"/>
</dbReference>
<keyword evidence="2" id="KW-0645">Protease</keyword>
<dbReference type="OrthoDB" id="9789078at2"/>
<dbReference type="InterPro" id="IPR012338">
    <property type="entry name" value="Beta-lactam/transpept-like"/>
</dbReference>
<evidence type="ECO:0000259" key="4">
    <source>
        <dbReference type="Pfam" id="PF00905"/>
    </source>
</evidence>
<comment type="caution">
    <text evidence="6">The sequence shown here is derived from an EMBL/GenBank/DDBJ whole genome shotgun (WGS) entry which is preliminary data.</text>
</comment>
<organism evidence="6 7">
    <name type="scientific">Ensifer adhaerens</name>
    <name type="common">Sinorhizobium morelense</name>
    <dbReference type="NCBI Taxonomy" id="106592"/>
    <lineage>
        <taxon>Bacteria</taxon>
        <taxon>Pseudomonadati</taxon>
        <taxon>Pseudomonadota</taxon>
        <taxon>Alphaproteobacteria</taxon>
        <taxon>Hyphomicrobiales</taxon>
        <taxon>Rhizobiaceae</taxon>
        <taxon>Sinorhizobium/Ensifer group</taxon>
        <taxon>Ensifer</taxon>
    </lineage>
</organism>
<evidence type="ECO:0000259" key="5">
    <source>
        <dbReference type="Pfam" id="PF03717"/>
    </source>
</evidence>
<dbReference type="EMBL" id="LGAP01000014">
    <property type="protein sequence ID" value="KOF16873.1"/>
    <property type="molecule type" value="Genomic_DNA"/>
</dbReference>
<dbReference type="Pfam" id="PF00905">
    <property type="entry name" value="Transpeptidase"/>
    <property type="match status" value="1"/>
</dbReference>
<evidence type="ECO:0000256" key="3">
    <source>
        <dbReference type="ARBA" id="ARBA00023136"/>
    </source>
</evidence>
<dbReference type="Gene3D" id="3.40.710.10">
    <property type="entry name" value="DD-peptidase/beta-lactamase superfamily"/>
    <property type="match status" value="1"/>
</dbReference>
<sequence>MVQRVSSRADRRKRILFLIAVFVVVFLTMLARLIQLGTAEIETTGYVPKRPSVGRPSILDRNGNLLAIDVPSSGVYAEPRFIGDVDEAVEKLTAIFPDLDARELHQRLNSKTPFAWIKRQVTPAQEQALWDAGIPAVGFQREKRRVYPNGSLAAHVLGTVDIDNIGIAGIEKWIESQGLDVLRQTGMDLSHQNLQPVTLTLDIRIQHALQIELAKAIEKFGAKAGAGLVLDITNGEVLALASAPDFDPNNPADALKPDRINRIAAATFEMGSTFKALTTAMALDSGQFTIRSVIDASKPLAFGRFRIRDYLGKYRPLSLPEAFIYSSNISMAKMAIALGPENFRAFLSRFGQMSRLTTELPESAHPQLPRSWGQIDTATASYGHGIAVTPLQASIAVAALVNGGRLIRPTLIKGSAVEDRLLATDLIKPETGEAMRFLLRLNARSGSARKAEVKGYFIGGKTGTAEKVVGGRYAKDLNLTSFMGVVPADNPRYLLLTILDEPKGLPETYGFRTSGWNAAPLGGAVFERILPMMNLMPSFDVRDVTFPSIVAQRAFGSELFSGVNLRDAPSHDTAVEEPL</sequence>
<keyword evidence="2" id="KW-0121">Carboxypeptidase</keyword>
<name>A0A0L8BQL3_ENSAD</name>
<dbReference type="RefSeq" id="WP_053250586.1">
    <property type="nucleotide sequence ID" value="NZ_LGAP01000014.1"/>
</dbReference>
<evidence type="ECO:0000256" key="2">
    <source>
        <dbReference type="ARBA" id="ARBA00022645"/>
    </source>
</evidence>
<dbReference type="AlphaFoldDB" id="A0A0L8BQL3"/>
<dbReference type="PANTHER" id="PTHR30627">
    <property type="entry name" value="PEPTIDOGLYCAN D,D-TRANSPEPTIDASE"/>
    <property type="match status" value="1"/>
</dbReference>
<comment type="subcellular location">
    <subcellularLocation>
        <location evidence="1">Membrane</location>
    </subcellularLocation>
</comment>
<dbReference type="Gene3D" id="3.30.450.330">
    <property type="match status" value="1"/>
</dbReference>
<dbReference type="Pfam" id="PF03717">
    <property type="entry name" value="PBP_dimer"/>
    <property type="match status" value="1"/>
</dbReference>
<evidence type="ECO:0000313" key="7">
    <source>
        <dbReference type="Proteomes" id="UP000037425"/>
    </source>
</evidence>
<keyword evidence="3" id="KW-0472">Membrane</keyword>
<gene>
    <name evidence="6" type="ORF">AC244_20150</name>
</gene>
<dbReference type="InterPro" id="IPR036138">
    <property type="entry name" value="PBP_dimer_sf"/>
</dbReference>
<dbReference type="Proteomes" id="UP000037425">
    <property type="component" value="Unassembled WGS sequence"/>
</dbReference>
<accession>A0A0L8BQL3</accession>
<proteinExistence type="predicted"/>
<dbReference type="InterPro" id="IPR050515">
    <property type="entry name" value="Beta-lactam/transpept"/>
</dbReference>
<feature type="domain" description="Penicillin-binding protein transpeptidase" evidence="4">
    <location>
        <begin position="226"/>
        <end position="511"/>
    </location>
</feature>
<dbReference type="PATRIC" id="fig|106592.7.peg.1859"/>
<dbReference type="PANTHER" id="PTHR30627:SF1">
    <property type="entry name" value="PEPTIDOGLYCAN D,D-TRANSPEPTIDASE FTSI"/>
    <property type="match status" value="1"/>
</dbReference>
<dbReference type="GO" id="GO:0071555">
    <property type="term" value="P:cell wall organization"/>
    <property type="evidence" value="ECO:0007669"/>
    <property type="project" value="TreeGrafter"/>
</dbReference>
<protein>
    <submittedName>
        <fullName evidence="6">Penicillin-binding protein</fullName>
    </submittedName>
</protein>
<feature type="domain" description="Penicillin-binding protein dimerisation" evidence="5">
    <location>
        <begin position="54"/>
        <end position="161"/>
    </location>
</feature>
<keyword evidence="2" id="KW-0378">Hydrolase</keyword>
<evidence type="ECO:0000313" key="6">
    <source>
        <dbReference type="EMBL" id="KOF16873.1"/>
    </source>
</evidence>
<dbReference type="Gene3D" id="3.90.1310.10">
    <property type="entry name" value="Penicillin-binding protein 2a (Domain 2)"/>
    <property type="match status" value="1"/>
</dbReference>
<dbReference type="InterPro" id="IPR001460">
    <property type="entry name" value="PCN-bd_Tpept"/>
</dbReference>
<dbReference type="GO" id="GO:0005886">
    <property type="term" value="C:plasma membrane"/>
    <property type="evidence" value="ECO:0007669"/>
    <property type="project" value="TreeGrafter"/>
</dbReference>